<proteinExistence type="predicted"/>
<reference evidence="2" key="1">
    <citation type="submission" date="2021-02" db="EMBL/GenBank/DDBJ databases">
        <authorList>
            <person name="Dougan E. K."/>
            <person name="Rhodes N."/>
            <person name="Thang M."/>
            <person name="Chan C."/>
        </authorList>
    </citation>
    <scope>NUCLEOTIDE SEQUENCE</scope>
</reference>
<gene>
    <name evidence="2" type="ORF">PGLA2088_LOCUS31599</name>
</gene>
<dbReference type="Proteomes" id="UP000626109">
    <property type="component" value="Unassembled WGS sequence"/>
</dbReference>
<name>A0A813KHU7_POLGL</name>
<feature type="region of interest" description="Disordered" evidence="1">
    <location>
        <begin position="25"/>
        <end position="50"/>
    </location>
</feature>
<accession>A0A813KHU7</accession>
<evidence type="ECO:0000313" key="2">
    <source>
        <dbReference type="EMBL" id="CAE8700391.1"/>
    </source>
</evidence>
<organism evidence="2 3">
    <name type="scientific">Polarella glacialis</name>
    <name type="common">Dinoflagellate</name>
    <dbReference type="NCBI Taxonomy" id="89957"/>
    <lineage>
        <taxon>Eukaryota</taxon>
        <taxon>Sar</taxon>
        <taxon>Alveolata</taxon>
        <taxon>Dinophyceae</taxon>
        <taxon>Suessiales</taxon>
        <taxon>Suessiaceae</taxon>
        <taxon>Polarella</taxon>
    </lineage>
</organism>
<comment type="caution">
    <text evidence="2">The sequence shown here is derived from an EMBL/GenBank/DDBJ whole genome shotgun (WGS) entry which is preliminary data.</text>
</comment>
<protein>
    <submittedName>
        <fullName evidence="2">Uncharacterized protein</fullName>
    </submittedName>
</protein>
<sequence>MCAVKHTVYDPRQLQLAQRRGGDFFDVPGSARSAPVSSGGRGPRLSQPRTGLRPISECGAACSEVDGAPQPALAVRARAKEEPWRSPLVADFAAGLGRGVGLEAMVLQGPRGVALRAVGEAEDHQVASRKIADIEARRKQLPSHGPSVDLAEGRLLHDAKRRNAVRRGSDLALAVPSAALAVPSMAFGAVYEYRDACGTAKVVASTATLPERQLALDQRHYEDVLPKSGKASIVWVGISGGRGGMDEAEMAEVRRQVASSRADRLQAQKLSDIKPYSRHG</sequence>
<evidence type="ECO:0000256" key="1">
    <source>
        <dbReference type="SAM" id="MobiDB-lite"/>
    </source>
</evidence>
<evidence type="ECO:0000313" key="3">
    <source>
        <dbReference type="Proteomes" id="UP000626109"/>
    </source>
</evidence>
<dbReference type="AlphaFoldDB" id="A0A813KHU7"/>
<dbReference type="EMBL" id="CAJNNW010029481">
    <property type="protein sequence ID" value="CAE8700391.1"/>
    <property type="molecule type" value="Genomic_DNA"/>
</dbReference>